<evidence type="ECO:0008006" key="4">
    <source>
        <dbReference type="Google" id="ProtNLM"/>
    </source>
</evidence>
<gene>
    <name evidence="2" type="ORF">ACFQMA_02355</name>
</gene>
<feature type="region of interest" description="Disordered" evidence="1">
    <location>
        <begin position="69"/>
        <end position="92"/>
    </location>
</feature>
<evidence type="ECO:0000256" key="1">
    <source>
        <dbReference type="SAM" id="MobiDB-lite"/>
    </source>
</evidence>
<accession>A0ABD5XZQ2</accession>
<comment type="caution">
    <text evidence="2">The sequence shown here is derived from an EMBL/GenBank/DDBJ whole genome shotgun (WGS) entry which is preliminary data.</text>
</comment>
<organism evidence="2 3">
    <name type="scientific">Halosimplex aquaticum</name>
    <dbReference type="NCBI Taxonomy" id="3026162"/>
    <lineage>
        <taxon>Archaea</taxon>
        <taxon>Methanobacteriati</taxon>
        <taxon>Methanobacteriota</taxon>
        <taxon>Stenosarchaea group</taxon>
        <taxon>Halobacteria</taxon>
        <taxon>Halobacteriales</taxon>
        <taxon>Haloarculaceae</taxon>
        <taxon>Halosimplex</taxon>
    </lineage>
</organism>
<name>A0ABD5XZQ2_9EURY</name>
<dbReference type="GeneID" id="78818918"/>
<dbReference type="Proteomes" id="UP001596432">
    <property type="component" value="Unassembled WGS sequence"/>
</dbReference>
<keyword evidence="3" id="KW-1185">Reference proteome</keyword>
<evidence type="ECO:0000313" key="2">
    <source>
        <dbReference type="EMBL" id="MFC7138677.1"/>
    </source>
</evidence>
<sequence>MSERIESREGAADPLVSAVLAAVDEPAAVCDTTGRVLDWNGAFAERVDGLEEPGEASFADLVDCASDPLARARSRPARRPSAGDPSRRPGGR</sequence>
<evidence type="ECO:0000313" key="3">
    <source>
        <dbReference type="Proteomes" id="UP001596432"/>
    </source>
</evidence>
<dbReference type="EMBL" id="JBHTAS010000001">
    <property type="protein sequence ID" value="MFC7138677.1"/>
    <property type="molecule type" value="Genomic_DNA"/>
</dbReference>
<reference evidence="2 3" key="1">
    <citation type="journal article" date="2019" name="Int. J. Syst. Evol. Microbiol.">
        <title>The Global Catalogue of Microorganisms (GCM) 10K type strain sequencing project: providing services to taxonomists for standard genome sequencing and annotation.</title>
        <authorList>
            <consortium name="The Broad Institute Genomics Platform"/>
            <consortium name="The Broad Institute Genome Sequencing Center for Infectious Disease"/>
            <person name="Wu L."/>
            <person name="Ma J."/>
        </authorList>
    </citation>
    <scope>NUCLEOTIDE SEQUENCE [LARGE SCALE GENOMIC DNA]</scope>
    <source>
        <strain evidence="2 3">XZYJT29</strain>
    </source>
</reference>
<protein>
    <recommendedName>
        <fullName evidence="4">PAS domain-containing protein</fullName>
    </recommendedName>
</protein>
<dbReference type="RefSeq" id="WP_274324291.1">
    <property type="nucleotide sequence ID" value="NZ_CP118158.1"/>
</dbReference>
<dbReference type="AlphaFoldDB" id="A0ABD5XZQ2"/>
<proteinExistence type="predicted"/>